<dbReference type="Ensembl" id="ENSCMIT00000033402.1">
    <property type="protein sequence ID" value="ENSCMIP00000032898.1"/>
    <property type="gene ID" value="ENSCMIG00000013751.1"/>
</dbReference>
<evidence type="ECO:0000313" key="5">
    <source>
        <dbReference type="Ensembl" id="ENSCMIP00000032898.1"/>
    </source>
</evidence>
<dbReference type="SUPFAM" id="SSF48371">
    <property type="entry name" value="ARM repeat"/>
    <property type="match status" value="1"/>
</dbReference>
<dbReference type="GO" id="GO:0007015">
    <property type="term" value="P:actin filament organization"/>
    <property type="evidence" value="ECO:0007669"/>
    <property type="project" value="TreeGrafter"/>
</dbReference>
<keyword evidence="2" id="KW-1133">Transmembrane helix</keyword>
<dbReference type="InterPro" id="IPR016024">
    <property type="entry name" value="ARM-type_fold"/>
</dbReference>
<evidence type="ECO:0000313" key="6">
    <source>
        <dbReference type="Proteomes" id="UP000314986"/>
    </source>
</evidence>
<comment type="function">
    <text evidence="1">Involved in cytoskeletal rearrangements required for phagocytosis of apoptotic cells and cell motility. Acts in association with DOCK1 and CRK. Was initially proposed to be required in complex with DOCK1 to activate Rac Rho small GTPases. May enhance the guanine nucleotide exchange factor (GEF) activity of DOCK1.</text>
</comment>
<name>A0A4W3J3Y5_CALMI</name>
<dbReference type="Proteomes" id="UP000314986">
    <property type="component" value="Unassembled WGS sequence"/>
</dbReference>
<organism evidence="5 6">
    <name type="scientific">Callorhinchus milii</name>
    <name type="common">Ghost shark</name>
    <dbReference type="NCBI Taxonomy" id="7868"/>
    <lineage>
        <taxon>Eukaryota</taxon>
        <taxon>Metazoa</taxon>
        <taxon>Chordata</taxon>
        <taxon>Craniata</taxon>
        <taxon>Vertebrata</taxon>
        <taxon>Chondrichthyes</taxon>
        <taxon>Holocephali</taxon>
        <taxon>Chimaeriformes</taxon>
        <taxon>Callorhinchidae</taxon>
        <taxon>Callorhinchus</taxon>
    </lineage>
</organism>
<dbReference type="InterPro" id="IPR050868">
    <property type="entry name" value="ELMO_domain-containing"/>
</dbReference>
<dbReference type="Pfam" id="PF04727">
    <property type="entry name" value="ELMO_CED12"/>
    <property type="match status" value="1"/>
</dbReference>
<evidence type="ECO:0000259" key="4">
    <source>
        <dbReference type="PROSITE" id="PS51335"/>
    </source>
</evidence>
<dbReference type="PROSITE" id="PS51335">
    <property type="entry name" value="ELMO"/>
    <property type="match status" value="1"/>
</dbReference>
<dbReference type="Pfam" id="PF16457">
    <property type="entry name" value="PH_12"/>
    <property type="match status" value="1"/>
</dbReference>
<dbReference type="CDD" id="cd13359">
    <property type="entry name" value="PH_ELMO1_CED-12"/>
    <property type="match status" value="1"/>
</dbReference>
<dbReference type="PROSITE" id="PS50003">
    <property type="entry name" value="PH_DOMAIN"/>
    <property type="match status" value="1"/>
</dbReference>
<dbReference type="GeneTree" id="ENSGT00940000159455"/>
<reference evidence="6" key="1">
    <citation type="journal article" date="2006" name="Science">
        <title>Ancient noncoding elements conserved in the human genome.</title>
        <authorList>
            <person name="Venkatesh B."/>
            <person name="Kirkness E.F."/>
            <person name="Loh Y.H."/>
            <person name="Halpern A.L."/>
            <person name="Lee A.P."/>
            <person name="Johnson J."/>
            <person name="Dandona N."/>
            <person name="Viswanathan L.D."/>
            <person name="Tay A."/>
            <person name="Venter J.C."/>
            <person name="Strausberg R.L."/>
            <person name="Brenner S."/>
        </authorList>
    </citation>
    <scope>NUCLEOTIDE SEQUENCE [LARGE SCALE GENOMIC DNA]</scope>
</reference>
<dbReference type="AlphaFoldDB" id="A0A4W3J3Y5"/>
<accession>A0A4W3J3Y5</accession>
<sequence>MPPPKDIVKIAVQMSGAYPQLIDLDQVRTSVTRHCPGWNQSNPDQFAFQYVDEIQNYITETVSGPLYWKHTGFLFEAPAENLYTGIQNSIYDVRFDSLKELASLSRDVTFAQEFISKDGISVLVRIVESSSDLTHTLKAFMELMEHGVVSWETLTHVFIKKIASFVNKAAMDASIQCLSLAVLESMVLSSSHLFQVVKNEITLDQLIAHLQVTNQLIQTKAMALIIALLLISGSGAVGLSLLVLSCQNIILSSNLLGDEMAHYLYVLQSISLNLLEPRMKIPMDPYNQEQRDMVHRLRQSAFENDTDNSGNNFATERRKSQYAKEFRRLGFSNNVNPALDFSHTPPGLLALDNMIFFATRHTDAFNRFVLENSSREDKHECPFARGSIQLTLILCEILKIGDPPSETGQDFYPMFFAQDRVFEEFFCICVQLLNKTWKEMRATQEDFDKVMQVVREQVTRTLATKPTSPELFRNKINALNYSEILRLRQTERMHQEETLAPPVLELRERLKPELMELIKQQRLNGLCEGTLFRKISSRRRQDKLWYCRLSPNHKVLHYGDVEEGTSNPAIESLQEKIPVADIKSLMTGKDCPHVKEKSALKQNRVLDLAFSILYDAEDCSLNFIAPSKYEFCVWTDGLNVLLGKELVSEQTKSELDILLSMEIKLRLLDLENIPIPDAPPPIPSAPSNYDFCYNDSLGEH</sequence>
<dbReference type="SUPFAM" id="SSF50729">
    <property type="entry name" value="PH domain-like"/>
    <property type="match status" value="1"/>
</dbReference>
<proteinExistence type="predicted"/>
<dbReference type="PANTHER" id="PTHR12771:SF16">
    <property type="entry name" value="ENGULFMENT AND CELL MOTILITY PROTEIN 3"/>
    <property type="match status" value="1"/>
</dbReference>
<reference evidence="6" key="3">
    <citation type="journal article" date="2014" name="Nature">
        <title>Elephant shark genome provides unique insights into gnathostome evolution.</title>
        <authorList>
            <consortium name="International Elephant Shark Genome Sequencing Consortium"/>
            <person name="Venkatesh B."/>
            <person name="Lee A.P."/>
            <person name="Ravi V."/>
            <person name="Maurya A.K."/>
            <person name="Lian M.M."/>
            <person name="Swann J.B."/>
            <person name="Ohta Y."/>
            <person name="Flajnik M.F."/>
            <person name="Sutoh Y."/>
            <person name="Kasahara M."/>
            <person name="Hoon S."/>
            <person name="Gangu V."/>
            <person name="Roy S.W."/>
            <person name="Irimia M."/>
            <person name="Korzh V."/>
            <person name="Kondrychyn I."/>
            <person name="Lim Z.W."/>
            <person name="Tay B.H."/>
            <person name="Tohari S."/>
            <person name="Kong K.W."/>
            <person name="Ho S."/>
            <person name="Lorente-Galdos B."/>
            <person name="Quilez J."/>
            <person name="Marques-Bonet T."/>
            <person name="Raney B.J."/>
            <person name="Ingham P.W."/>
            <person name="Tay A."/>
            <person name="Hillier L.W."/>
            <person name="Minx P."/>
            <person name="Boehm T."/>
            <person name="Wilson R.K."/>
            <person name="Brenner S."/>
            <person name="Warren W.C."/>
        </authorList>
    </citation>
    <scope>NUCLEOTIDE SEQUENCE [LARGE SCALE GENOMIC DNA]</scope>
</reference>
<dbReference type="InterPro" id="IPR001849">
    <property type="entry name" value="PH_domain"/>
</dbReference>
<dbReference type="InterPro" id="IPR006816">
    <property type="entry name" value="ELMO_dom"/>
</dbReference>
<dbReference type="Pfam" id="PF11841">
    <property type="entry name" value="ELMO_ARM"/>
    <property type="match status" value="1"/>
</dbReference>
<dbReference type="FunFam" id="2.30.29.30:FF:000053">
    <property type="entry name" value="Engulfment and cell motility protein 1"/>
    <property type="match status" value="1"/>
</dbReference>
<dbReference type="Gene3D" id="2.30.29.30">
    <property type="entry name" value="Pleckstrin-homology domain (PH domain)/Phosphotyrosine-binding domain (PTB)"/>
    <property type="match status" value="1"/>
</dbReference>
<feature type="domain" description="PH" evidence="3">
    <location>
        <begin position="524"/>
        <end position="643"/>
    </location>
</feature>
<feature type="domain" description="ELMO" evidence="4">
    <location>
        <begin position="289"/>
        <end position="462"/>
    </location>
</feature>
<keyword evidence="6" id="KW-1185">Reference proteome</keyword>
<dbReference type="GO" id="GO:0048870">
    <property type="term" value="P:cell motility"/>
    <property type="evidence" value="ECO:0007669"/>
    <property type="project" value="TreeGrafter"/>
</dbReference>
<dbReference type="Gene3D" id="6.10.250.810">
    <property type="match status" value="1"/>
</dbReference>
<dbReference type="InterPro" id="IPR011993">
    <property type="entry name" value="PH-like_dom_sf"/>
</dbReference>
<feature type="transmembrane region" description="Helical" evidence="2">
    <location>
        <begin position="221"/>
        <end position="244"/>
    </location>
</feature>
<reference evidence="5" key="5">
    <citation type="submission" date="2025-09" db="UniProtKB">
        <authorList>
            <consortium name="Ensembl"/>
        </authorList>
    </citation>
    <scope>IDENTIFICATION</scope>
</reference>
<evidence type="ECO:0000259" key="3">
    <source>
        <dbReference type="PROSITE" id="PS50003"/>
    </source>
</evidence>
<dbReference type="PANTHER" id="PTHR12771">
    <property type="entry name" value="ENGULFMENT AND CELL MOTILITY"/>
    <property type="match status" value="1"/>
</dbReference>
<keyword evidence="2" id="KW-0472">Membrane</keyword>
<dbReference type="InterPro" id="IPR024574">
    <property type="entry name" value="ELMO_ARM"/>
</dbReference>
<reference evidence="5" key="4">
    <citation type="submission" date="2025-08" db="UniProtKB">
        <authorList>
            <consortium name="Ensembl"/>
        </authorList>
    </citation>
    <scope>IDENTIFICATION</scope>
</reference>
<evidence type="ECO:0000256" key="2">
    <source>
        <dbReference type="SAM" id="Phobius"/>
    </source>
</evidence>
<protein>
    <submittedName>
        <fullName evidence="5">Engulfment and cell motility 3</fullName>
    </submittedName>
</protein>
<reference evidence="6" key="2">
    <citation type="journal article" date="2007" name="PLoS Biol.">
        <title>Survey sequencing and comparative analysis of the elephant shark (Callorhinchus milii) genome.</title>
        <authorList>
            <person name="Venkatesh B."/>
            <person name="Kirkness E.F."/>
            <person name="Loh Y.H."/>
            <person name="Halpern A.L."/>
            <person name="Lee A.P."/>
            <person name="Johnson J."/>
            <person name="Dandona N."/>
            <person name="Viswanathan L.D."/>
            <person name="Tay A."/>
            <person name="Venter J.C."/>
            <person name="Strausberg R.L."/>
            <person name="Brenner S."/>
        </authorList>
    </citation>
    <scope>NUCLEOTIDE SEQUENCE [LARGE SCALE GENOMIC DNA]</scope>
</reference>
<keyword evidence="2" id="KW-0812">Transmembrane</keyword>
<evidence type="ECO:0000256" key="1">
    <source>
        <dbReference type="ARBA" id="ARBA00024863"/>
    </source>
</evidence>